<comment type="caution">
    <text evidence="1">The sequence shown here is derived from an EMBL/GenBank/DDBJ whole genome shotgun (WGS) entry which is preliminary data.</text>
</comment>
<sequence>MPAGQGFGRVPCHVSAGGEQGLQCRPQVARMLCCAVEALPGSKQPKCFAVLVNRSHDSLLMRGASGLAEAWLGSFQCCSRHVQFLHSQVSCRQGGMVAFAHGCAGWPQSRSPSAVLHEQLWVLGQLRRTQL</sequence>
<proteinExistence type="predicted"/>
<evidence type="ECO:0000313" key="1">
    <source>
        <dbReference type="EMBL" id="CAK0731989.1"/>
    </source>
</evidence>
<keyword evidence="2" id="KW-1185">Reference proteome</keyword>
<protein>
    <submittedName>
        <fullName evidence="1">Uncharacterized protein</fullName>
    </submittedName>
</protein>
<organism evidence="1 2">
    <name type="scientific">Coccomyxa viridis</name>
    <dbReference type="NCBI Taxonomy" id="1274662"/>
    <lineage>
        <taxon>Eukaryota</taxon>
        <taxon>Viridiplantae</taxon>
        <taxon>Chlorophyta</taxon>
        <taxon>core chlorophytes</taxon>
        <taxon>Trebouxiophyceae</taxon>
        <taxon>Trebouxiophyceae incertae sedis</taxon>
        <taxon>Coccomyxaceae</taxon>
        <taxon>Coccomyxa</taxon>
    </lineage>
</organism>
<accession>A0AAV1HPH4</accession>
<dbReference type="AlphaFoldDB" id="A0AAV1HPH4"/>
<evidence type="ECO:0000313" key="2">
    <source>
        <dbReference type="Proteomes" id="UP001314263"/>
    </source>
</evidence>
<dbReference type="EMBL" id="CAUYUE010000001">
    <property type="protein sequence ID" value="CAK0731989.1"/>
    <property type="molecule type" value="Genomic_DNA"/>
</dbReference>
<reference evidence="1 2" key="1">
    <citation type="submission" date="2023-10" db="EMBL/GenBank/DDBJ databases">
        <authorList>
            <person name="Maclean D."/>
            <person name="Macfadyen A."/>
        </authorList>
    </citation>
    <scope>NUCLEOTIDE SEQUENCE [LARGE SCALE GENOMIC DNA]</scope>
</reference>
<dbReference type="Proteomes" id="UP001314263">
    <property type="component" value="Unassembled WGS sequence"/>
</dbReference>
<name>A0AAV1HPH4_9CHLO</name>
<gene>
    <name evidence="1" type="ORF">CVIRNUC_000070</name>
</gene>